<proteinExistence type="predicted"/>
<dbReference type="EMBL" id="JAAKZV010000180">
    <property type="protein sequence ID" value="NGN68069.1"/>
    <property type="molecule type" value="Genomic_DNA"/>
</dbReference>
<evidence type="ECO:0000313" key="2">
    <source>
        <dbReference type="EMBL" id="NGN68069.1"/>
    </source>
</evidence>
<protein>
    <submittedName>
        <fullName evidence="2">DUF1772 domain-containing protein</fullName>
    </submittedName>
</protein>
<accession>A0A6G4U754</accession>
<keyword evidence="1" id="KW-0812">Transmembrane</keyword>
<keyword evidence="1" id="KW-0472">Membrane</keyword>
<dbReference type="Pfam" id="PF08592">
    <property type="entry name" value="Anthrone_oxy"/>
    <property type="match status" value="1"/>
</dbReference>
<dbReference type="RefSeq" id="WP_165241670.1">
    <property type="nucleotide sequence ID" value="NZ_JAAKZV010000180.1"/>
</dbReference>
<comment type="caution">
    <text evidence="2">The sequence shown here is derived from an EMBL/GenBank/DDBJ whole genome shotgun (WGS) entry which is preliminary data.</text>
</comment>
<dbReference type="AlphaFoldDB" id="A0A6G4U754"/>
<feature type="transmembrane region" description="Helical" evidence="1">
    <location>
        <begin position="87"/>
        <end position="107"/>
    </location>
</feature>
<feature type="transmembrane region" description="Helical" evidence="1">
    <location>
        <begin position="6"/>
        <end position="31"/>
    </location>
</feature>
<organism evidence="2 3">
    <name type="scientific">Streptomyces coryli</name>
    <dbReference type="NCBI Taxonomy" id="1128680"/>
    <lineage>
        <taxon>Bacteria</taxon>
        <taxon>Bacillati</taxon>
        <taxon>Actinomycetota</taxon>
        <taxon>Actinomycetes</taxon>
        <taxon>Kitasatosporales</taxon>
        <taxon>Streptomycetaceae</taxon>
        <taxon>Streptomyces</taxon>
    </lineage>
</organism>
<feature type="transmembrane region" description="Helical" evidence="1">
    <location>
        <begin position="52"/>
        <end position="75"/>
    </location>
</feature>
<dbReference type="InterPro" id="IPR013901">
    <property type="entry name" value="Anthrone_oxy"/>
</dbReference>
<reference evidence="2 3" key="1">
    <citation type="submission" date="2020-02" db="EMBL/GenBank/DDBJ databases">
        <title>Whole-genome analyses of novel actinobacteria.</title>
        <authorList>
            <person name="Sahin N."/>
        </authorList>
    </citation>
    <scope>NUCLEOTIDE SEQUENCE [LARGE SCALE GENOMIC DNA]</scope>
    <source>
        <strain evidence="2 3">A7024</strain>
    </source>
</reference>
<keyword evidence="3" id="KW-1185">Reference proteome</keyword>
<evidence type="ECO:0000313" key="3">
    <source>
        <dbReference type="Proteomes" id="UP000481583"/>
    </source>
</evidence>
<dbReference type="Proteomes" id="UP000481583">
    <property type="component" value="Unassembled WGS sequence"/>
</dbReference>
<sequence>MTGLRTASLIAALITTGISAGLFFIFTNTIMPSLKKSSDRSFVEVMWHINRVILNGWFMLAFMGALLFIALAGGLLLGAESELRSAVLPWVVAALVLYLGTVGITFAMNMPLNNDLDAAGPVEKVKDLAALREHFEAKWVRWNAIRTYTNVAAFGALSAALLQYGRHTGS</sequence>
<gene>
    <name evidence="2" type="ORF">G5C51_29740</name>
</gene>
<evidence type="ECO:0000256" key="1">
    <source>
        <dbReference type="SAM" id="Phobius"/>
    </source>
</evidence>
<name>A0A6G4U754_9ACTN</name>
<keyword evidence="1" id="KW-1133">Transmembrane helix</keyword>